<dbReference type="EC" id="5.3.1.22" evidence="5"/>
<evidence type="ECO:0000256" key="2">
    <source>
        <dbReference type="PIRNR" id="PIRNR006241"/>
    </source>
</evidence>
<dbReference type="PANTHER" id="PTHR43489">
    <property type="entry name" value="ISOMERASE"/>
    <property type="match status" value="1"/>
</dbReference>
<dbReference type="SUPFAM" id="SSF51658">
    <property type="entry name" value="Xylose isomerase-like"/>
    <property type="match status" value="1"/>
</dbReference>
<dbReference type="InterPro" id="IPR026040">
    <property type="entry name" value="HyI-like"/>
</dbReference>
<dbReference type="InterPro" id="IPR013022">
    <property type="entry name" value="Xyl_isomerase-like_TIM-brl"/>
</dbReference>
<evidence type="ECO:0000256" key="1">
    <source>
        <dbReference type="ARBA" id="ARBA00023235"/>
    </source>
</evidence>
<dbReference type="Gene3D" id="3.20.20.150">
    <property type="entry name" value="Divalent-metal-dependent TIM barrel enzymes"/>
    <property type="match status" value="1"/>
</dbReference>
<dbReference type="AlphaFoldDB" id="A0A098B6D2"/>
<keyword evidence="5" id="KW-0670">Pyruvate</keyword>
<protein>
    <submittedName>
        <fullName evidence="5">Hydroxypyruvate isomerase</fullName>
        <ecNumber evidence="5">5.3.1.22</ecNumber>
    </submittedName>
</protein>
<reference evidence="5" key="1">
    <citation type="submission" date="2014-07" db="EMBL/GenBank/DDBJ databases">
        <authorList>
            <person name="Hornung V.Bastian."/>
        </authorList>
    </citation>
    <scope>NUCLEOTIDE SEQUENCE</scope>
    <source>
        <strain evidence="5">PCE-S</strain>
    </source>
</reference>
<dbReference type="GO" id="GO:0008903">
    <property type="term" value="F:hydroxypyruvate isomerase activity"/>
    <property type="evidence" value="ECO:0007669"/>
    <property type="project" value="UniProtKB-EC"/>
</dbReference>
<comment type="similarity">
    <text evidence="2">Belongs to the hyi family.</text>
</comment>
<dbReference type="FunFam" id="3.20.20.150:FF:000007">
    <property type="entry name" value="Hydroxypyruvate isomerase"/>
    <property type="match status" value="1"/>
</dbReference>
<dbReference type="PIRSF" id="PIRSF006241">
    <property type="entry name" value="HyI"/>
    <property type="match status" value="1"/>
</dbReference>
<feature type="active site" description="Proton donor/acceptor" evidence="3">
    <location>
        <position position="147"/>
    </location>
</feature>
<dbReference type="PATRIC" id="fig|49338.4.peg.4849"/>
<gene>
    <name evidence="5" type="ORF">DPCES_4508</name>
</gene>
<proteinExistence type="inferred from homology"/>
<sequence>MHVKKDQLVANLSFLFNDLPMMERFQAVKAAGLKRVEFMFPYDLDLAELKQELAAHQLEMVLFNLPAGDWGAGERGIALDPSRQEEFKAGVEKAVALAQALHVKQINCLVGKVREDQSPAEQRATLIANIRYAAEQLQQIGVKLLLEPLNRFDAPGFYLNTTEDVLKVIAEADHENVFLQYDTYHAAREGEDLLQILREKLPHIAHIQVADNPGRHQPGTGEIDYHAFFKTLAEVGYSYAVSMEYVPQPDTVASLEWIKAFE</sequence>
<feature type="domain" description="Xylose isomerase-like TIM barrel" evidence="4">
    <location>
        <begin position="25"/>
        <end position="260"/>
    </location>
</feature>
<evidence type="ECO:0000256" key="3">
    <source>
        <dbReference type="PIRSR" id="PIRSR006241-50"/>
    </source>
</evidence>
<dbReference type="PANTHER" id="PTHR43489:SF6">
    <property type="entry name" value="HYDROXYPYRUVATE ISOMERASE-RELATED"/>
    <property type="match status" value="1"/>
</dbReference>
<dbReference type="InterPro" id="IPR017643">
    <property type="entry name" value="Hydroxypyruvate_isomerase"/>
</dbReference>
<organism evidence="5">
    <name type="scientific">Desulfitobacterium hafniense</name>
    <name type="common">Desulfitobacterium frappieri</name>
    <dbReference type="NCBI Taxonomy" id="49338"/>
    <lineage>
        <taxon>Bacteria</taxon>
        <taxon>Bacillati</taxon>
        <taxon>Bacillota</taxon>
        <taxon>Clostridia</taxon>
        <taxon>Eubacteriales</taxon>
        <taxon>Desulfitobacteriaceae</taxon>
        <taxon>Desulfitobacterium</taxon>
    </lineage>
</organism>
<dbReference type="GO" id="GO:0046487">
    <property type="term" value="P:glyoxylate metabolic process"/>
    <property type="evidence" value="ECO:0007669"/>
    <property type="project" value="TreeGrafter"/>
</dbReference>
<dbReference type="EMBL" id="LK996017">
    <property type="protein sequence ID" value="CDX04394.1"/>
    <property type="molecule type" value="Genomic_DNA"/>
</dbReference>
<name>A0A098B6D2_DESHA</name>
<keyword evidence="1 2" id="KW-0413">Isomerase</keyword>
<accession>A0A098B6D2</accession>
<evidence type="ECO:0000259" key="4">
    <source>
        <dbReference type="Pfam" id="PF01261"/>
    </source>
</evidence>
<feature type="active site" description="Proton donor/acceptor" evidence="3">
    <location>
        <position position="244"/>
    </location>
</feature>
<dbReference type="InterPro" id="IPR036237">
    <property type="entry name" value="Xyl_isomerase-like_sf"/>
</dbReference>
<dbReference type="Pfam" id="PF01261">
    <property type="entry name" value="AP_endonuc_2"/>
    <property type="match status" value="1"/>
</dbReference>
<dbReference type="InterPro" id="IPR050417">
    <property type="entry name" value="Sugar_Epim/Isomerase"/>
</dbReference>
<evidence type="ECO:0000313" key="5">
    <source>
        <dbReference type="EMBL" id="CDX04394.1"/>
    </source>
</evidence>
<dbReference type="RefSeq" id="WP_208926376.1">
    <property type="nucleotide sequence ID" value="NZ_LK996017.1"/>
</dbReference>
<dbReference type="NCBIfam" id="TIGR03234">
    <property type="entry name" value="OH-pyruv-isom"/>
    <property type="match status" value="1"/>
</dbReference>